<dbReference type="AlphaFoldDB" id="A0A4Y8LFW3"/>
<name>A0A4Y8LFW3_9BACL</name>
<dbReference type="InterPro" id="IPR001296">
    <property type="entry name" value="Glyco_trans_1"/>
</dbReference>
<organism evidence="4 5">
    <name type="scientific">Jeotgalibacillus salarius</name>
    <dbReference type="NCBI Taxonomy" id="546023"/>
    <lineage>
        <taxon>Bacteria</taxon>
        <taxon>Bacillati</taxon>
        <taxon>Bacillota</taxon>
        <taxon>Bacilli</taxon>
        <taxon>Bacillales</taxon>
        <taxon>Caryophanaceae</taxon>
        <taxon>Jeotgalibacillus</taxon>
    </lineage>
</organism>
<dbReference type="InterPro" id="IPR028098">
    <property type="entry name" value="Glyco_trans_4-like_N"/>
</dbReference>
<dbReference type="OrthoDB" id="9775208at2"/>
<proteinExistence type="predicted"/>
<evidence type="ECO:0000313" key="5">
    <source>
        <dbReference type="Proteomes" id="UP000297776"/>
    </source>
</evidence>
<keyword evidence="5" id="KW-1185">Reference proteome</keyword>
<reference evidence="4 5" key="1">
    <citation type="submission" date="2019-03" db="EMBL/GenBank/DDBJ databases">
        <authorList>
            <person name="Yang Y."/>
        </authorList>
    </citation>
    <scope>NUCLEOTIDE SEQUENCE [LARGE SCALE GENOMIC DNA]</scope>
    <source>
        <strain evidence="4 5">ASL-1</strain>
    </source>
</reference>
<feature type="domain" description="Glycosyltransferase subfamily 4-like N-terminal" evidence="3">
    <location>
        <begin position="18"/>
        <end position="172"/>
    </location>
</feature>
<evidence type="ECO:0000259" key="3">
    <source>
        <dbReference type="Pfam" id="PF13439"/>
    </source>
</evidence>
<sequence>MEEAAMKILVFDVPAERGGALTVLHQFYQKAIEDTVNEWVFVVSTPQLEEKGHVKVINRPWVKKSWLHRLWFDYLFASRLSKQLKPDEVLSLQNILIPRIKVKQVVYMHQSLPFAEKKYKLRENHLLWVYQNLIGRLIFRSIKRADKVIVQTEWMRNQCAAMLKVQKEKIEVQAPTYSMKIEKKFEQERLLKEVLFFYPADGMDYKNHKVIFEAMKQLKKENIDQYRVVLTLSGDENKHVKALYQEARLHHLPVDFTGKLTQEQVFDYYTRSVLLFPSFIETYGLPMLEAKLHESPVIASDCLFSHEVLDGYAHAAFFNPERCDELKVLMEKYLK</sequence>
<keyword evidence="1 4" id="KW-0808">Transferase</keyword>
<accession>A0A4Y8LFW3</accession>
<dbReference type="Gene3D" id="3.40.50.2000">
    <property type="entry name" value="Glycogen Phosphorylase B"/>
    <property type="match status" value="2"/>
</dbReference>
<dbReference type="PANTHER" id="PTHR46401">
    <property type="entry name" value="GLYCOSYLTRANSFERASE WBBK-RELATED"/>
    <property type="match status" value="1"/>
</dbReference>
<evidence type="ECO:0000256" key="1">
    <source>
        <dbReference type="ARBA" id="ARBA00022679"/>
    </source>
</evidence>
<dbReference type="EMBL" id="SORX01000004">
    <property type="protein sequence ID" value="TFE01704.1"/>
    <property type="molecule type" value="Genomic_DNA"/>
</dbReference>
<comment type="caution">
    <text evidence="4">The sequence shown here is derived from an EMBL/GenBank/DDBJ whole genome shotgun (WGS) entry which is preliminary data.</text>
</comment>
<evidence type="ECO:0000259" key="2">
    <source>
        <dbReference type="Pfam" id="PF00534"/>
    </source>
</evidence>
<dbReference type="Proteomes" id="UP000297776">
    <property type="component" value="Unassembled WGS sequence"/>
</dbReference>
<dbReference type="GO" id="GO:0016757">
    <property type="term" value="F:glycosyltransferase activity"/>
    <property type="evidence" value="ECO:0007669"/>
    <property type="project" value="InterPro"/>
</dbReference>
<feature type="domain" description="Glycosyl transferase family 1" evidence="2">
    <location>
        <begin position="182"/>
        <end position="335"/>
    </location>
</feature>
<dbReference type="PANTHER" id="PTHR46401:SF2">
    <property type="entry name" value="GLYCOSYLTRANSFERASE WBBK-RELATED"/>
    <property type="match status" value="1"/>
</dbReference>
<dbReference type="Pfam" id="PF13439">
    <property type="entry name" value="Glyco_transf_4"/>
    <property type="match status" value="1"/>
</dbReference>
<dbReference type="Pfam" id="PF00534">
    <property type="entry name" value="Glycos_transf_1"/>
    <property type="match status" value="1"/>
</dbReference>
<protein>
    <submittedName>
        <fullName evidence="4">Glycosyltransferase</fullName>
    </submittedName>
</protein>
<evidence type="ECO:0000313" key="4">
    <source>
        <dbReference type="EMBL" id="TFE01704.1"/>
    </source>
</evidence>
<dbReference type="GO" id="GO:0009103">
    <property type="term" value="P:lipopolysaccharide biosynthetic process"/>
    <property type="evidence" value="ECO:0007669"/>
    <property type="project" value="TreeGrafter"/>
</dbReference>
<gene>
    <name evidence="4" type="ORF">E2626_09045</name>
</gene>
<dbReference type="SUPFAM" id="SSF53756">
    <property type="entry name" value="UDP-Glycosyltransferase/glycogen phosphorylase"/>
    <property type="match status" value="1"/>
</dbReference>